<dbReference type="GO" id="GO:0015074">
    <property type="term" value="P:DNA integration"/>
    <property type="evidence" value="ECO:0007669"/>
    <property type="project" value="UniProtKB-KW"/>
</dbReference>
<dbReference type="SUPFAM" id="SSF56349">
    <property type="entry name" value="DNA breaking-rejoining enzymes"/>
    <property type="match status" value="1"/>
</dbReference>
<evidence type="ECO:0000313" key="7">
    <source>
        <dbReference type="EMBL" id="CCM65975.1"/>
    </source>
</evidence>
<evidence type="ECO:0000259" key="5">
    <source>
        <dbReference type="PROSITE" id="PS51898"/>
    </source>
</evidence>
<dbReference type="InterPro" id="IPR050090">
    <property type="entry name" value="Tyrosine_recombinase_XerCD"/>
</dbReference>
<dbReference type="Pfam" id="PF00589">
    <property type="entry name" value="Phage_integrase"/>
    <property type="match status" value="1"/>
</dbReference>
<dbReference type="GO" id="GO:0006310">
    <property type="term" value="P:DNA recombination"/>
    <property type="evidence" value="ECO:0007669"/>
    <property type="project" value="UniProtKB-KW"/>
</dbReference>
<dbReference type="PROSITE" id="PS51898">
    <property type="entry name" value="TYR_RECOMBINASE"/>
    <property type="match status" value="1"/>
</dbReference>
<dbReference type="InterPro" id="IPR010998">
    <property type="entry name" value="Integrase_recombinase_N"/>
</dbReference>
<dbReference type="Gene3D" id="1.10.150.130">
    <property type="match status" value="1"/>
</dbReference>
<protein>
    <submittedName>
        <fullName evidence="7">Uncharacterized protein</fullName>
    </submittedName>
</protein>
<dbReference type="HOGENOM" id="CLU_027562_21_0_11"/>
<evidence type="ECO:0000259" key="6">
    <source>
        <dbReference type="PROSITE" id="PS51900"/>
    </source>
</evidence>
<evidence type="ECO:0000256" key="4">
    <source>
        <dbReference type="PROSITE-ProRule" id="PRU01248"/>
    </source>
</evidence>
<keyword evidence="3" id="KW-0233">DNA recombination</keyword>
<feature type="domain" description="Tyr recombinase" evidence="5">
    <location>
        <begin position="118"/>
        <end position="288"/>
    </location>
</feature>
<dbReference type="PANTHER" id="PTHR30349:SF90">
    <property type="entry name" value="TYROSINE RECOMBINASE XERD"/>
    <property type="match status" value="1"/>
</dbReference>
<keyword evidence="8" id="KW-1185">Reference proteome</keyword>
<name>R4Z5I6_9ACTN</name>
<dbReference type="InterPro" id="IPR044068">
    <property type="entry name" value="CB"/>
</dbReference>
<dbReference type="Proteomes" id="UP000018291">
    <property type="component" value="Unassembled WGS sequence"/>
</dbReference>
<evidence type="ECO:0000256" key="2">
    <source>
        <dbReference type="ARBA" id="ARBA00023125"/>
    </source>
</evidence>
<accession>R4Z5I6</accession>
<dbReference type="InterPro" id="IPR011010">
    <property type="entry name" value="DNA_brk_join_enz"/>
</dbReference>
<evidence type="ECO:0000256" key="3">
    <source>
        <dbReference type="ARBA" id="ARBA00023172"/>
    </source>
</evidence>
<dbReference type="eggNOG" id="COG4974">
    <property type="taxonomic scope" value="Bacteria"/>
</dbReference>
<dbReference type="EMBL" id="CANL01000087">
    <property type="protein sequence ID" value="CCM65975.1"/>
    <property type="molecule type" value="Genomic_DNA"/>
</dbReference>
<dbReference type="AlphaFoldDB" id="R4Z5I6"/>
<organism evidence="7 8">
    <name type="scientific">Candidatus Neomicrothrix parvicella RN1</name>
    <dbReference type="NCBI Taxonomy" id="1229780"/>
    <lineage>
        <taxon>Bacteria</taxon>
        <taxon>Bacillati</taxon>
        <taxon>Actinomycetota</taxon>
        <taxon>Acidimicrobiia</taxon>
        <taxon>Acidimicrobiales</taxon>
        <taxon>Microthrixaceae</taxon>
        <taxon>Candidatus Neomicrothrix</taxon>
    </lineage>
</organism>
<dbReference type="Gene3D" id="1.10.443.10">
    <property type="entry name" value="Intergrase catalytic core"/>
    <property type="match status" value="1"/>
</dbReference>
<keyword evidence="2 4" id="KW-0238">DNA-binding</keyword>
<gene>
    <name evidence="7" type="ORF">BN381_90046</name>
</gene>
<dbReference type="InterPro" id="IPR002104">
    <property type="entry name" value="Integrase_catalytic"/>
</dbReference>
<sequence length="290" mass="32470">MAIRLRIVNAHPKEVDSCVGEYLADQELAGLRPVTRYQHNTLLGRLSRHISPTQLRDATSDQLRDFLLRSKANGQPLSQGTRAGEASWLRSYFGWLHRTGRRADNPTEYLPRPKHPRRLPRPIGEPDLEMAIALADARMRAWLRLAAYTGLRAAEISMLRGENVLLSQHLIVIAEGKGGRPGVVPAHPSVLQSLTDWGLPQAGWVFPHTYKHDEPIKAWSVSHKAADYLRSCGIDATIHQLRHRFATAVYQTSGRDLRTTQELLRHATPLSTAIYTWVDPADASQAVNAL</sequence>
<dbReference type="GO" id="GO:0003677">
    <property type="term" value="F:DNA binding"/>
    <property type="evidence" value="ECO:0007669"/>
    <property type="project" value="UniProtKB-UniRule"/>
</dbReference>
<dbReference type="PROSITE" id="PS51900">
    <property type="entry name" value="CB"/>
    <property type="match status" value="1"/>
</dbReference>
<evidence type="ECO:0000313" key="8">
    <source>
        <dbReference type="Proteomes" id="UP000018291"/>
    </source>
</evidence>
<evidence type="ECO:0000256" key="1">
    <source>
        <dbReference type="ARBA" id="ARBA00022908"/>
    </source>
</evidence>
<dbReference type="Pfam" id="PF02899">
    <property type="entry name" value="Phage_int_SAM_1"/>
    <property type="match status" value="1"/>
</dbReference>
<comment type="caution">
    <text evidence="7">The sequence shown here is derived from an EMBL/GenBank/DDBJ whole genome shotgun (WGS) entry which is preliminary data.</text>
</comment>
<proteinExistence type="predicted"/>
<reference evidence="7 8" key="1">
    <citation type="journal article" date="2013" name="ISME J.">
        <title>Metabolic model for the filamentous 'Candidatus Microthrix parvicella' based on genomic and metagenomic analyses.</title>
        <authorList>
            <person name="Jon McIlroy S."/>
            <person name="Kristiansen R."/>
            <person name="Albertsen M."/>
            <person name="Michael Karst S."/>
            <person name="Rossetti S."/>
            <person name="Lund Nielsen J."/>
            <person name="Tandoi V."/>
            <person name="James Seviour R."/>
            <person name="Nielsen P.H."/>
        </authorList>
    </citation>
    <scope>NUCLEOTIDE SEQUENCE [LARGE SCALE GENOMIC DNA]</scope>
    <source>
        <strain evidence="7 8">RN1</strain>
    </source>
</reference>
<feature type="domain" description="Core-binding (CB)" evidence="6">
    <location>
        <begin position="13"/>
        <end position="97"/>
    </location>
</feature>
<keyword evidence="1" id="KW-0229">DNA integration</keyword>
<dbReference type="InterPro" id="IPR004107">
    <property type="entry name" value="Integrase_SAM-like_N"/>
</dbReference>
<dbReference type="STRING" id="1229780.BN381_90046"/>
<dbReference type="InterPro" id="IPR013762">
    <property type="entry name" value="Integrase-like_cat_sf"/>
</dbReference>
<dbReference type="PANTHER" id="PTHR30349">
    <property type="entry name" value="PHAGE INTEGRASE-RELATED"/>
    <property type="match status" value="1"/>
</dbReference>